<gene>
    <name evidence="2" type="ORF">MELIAE_LOCUS937</name>
</gene>
<proteinExistence type="predicted"/>
<feature type="region of interest" description="Disordered" evidence="1">
    <location>
        <begin position="25"/>
        <end position="44"/>
    </location>
</feature>
<name>A0A9P0FBH4_BRAAE</name>
<protein>
    <submittedName>
        <fullName evidence="2">Uncharacterized protein</fullName>
    </submittedName>
</protein>
<reference evidence="2" key="1">
    <citation type="submission" date="2021-12" db="EMBL/GenBank/DDBJ databases">
        <authorList>
            <person name="King R."/>
        </authorList>
    </citation>
    <scope>NUCLEOTIDE SEQUENCE</scope>
</reference>
<accession>A0A9P0FBH4</accession>
<dbReference type="Proteomes" id="UP001154078">
    <property type="component" value="Chromosome 1"/>
</dbReference>
<organism evidence="2 3">
    <name type="scientific">Brassicogethes aeneus</name>
    <name type="common">Rape pollen beetle</name>
    <name type="synonym">Meligethes aeneus</name>
    <dbReference type="NCBI Taxonomy" id="1431903"/>
    <lineage>
        <taxon>Eukaryota</taxon>
        <taxon>Metazoa</taxon>
        <taxon>Ecdysozoa</taxon>
        <taxon>Arthropoda</taxon>
        <taxon>Hexapoda</taxon>
        <taxon>Insecta</taxon>
        <taxon>Pterygota</taxon>
        <taxon>Neoptera</taxon>
        <taxon>Endopterygota</taxon>
        <taxon>Coleoptera</taxon>
        <taxon>Polyphaga</taxon>
        <taxon>Cucujiformia</taxon>
        <taxon>Nitidulidae</taxon>
        <taxon>Meligethinae</taxon>
        <taxon>Brassicogethes</taxon>
    </lineage>
</organism>
<evidence type="ECO:0000256" key="1">
    <source>
        <dbReference type="SAM" id="MobiDB-lite"/>
    </source>
</evidence>
<dbReference type="AlphaFoldDB" id="A0A9P0FBH4"/>
<feature type="compositionally biased region" description="Basic and acidic residues" evidence="1">
    <location>
        <begin position="35"/>
        <end position="44"/>
    </location>
</feature>
<sequence length="195" mass="22276">MHGKNLERRWSKIAKELLNIEQVNREEEEEINENIEEKEQNEQKEFNTKSVADAVKRLKRGKSAGHDGITAEMLTNLGNNGLEVLTQFINRVAKEEHIPNIHTEHCSKGAVIDESDHLGLGSVETSMVLIRARNQMEVGWPQTALQSEANQQNITTKIDMCECWTRHRFCGEIALLIVHGEIVNVEKFIPRILED</sequence>
<evidence type="ECO:0000313" key="3">
    <source>
        <dbReference type="Proteomes" id="UP001154078"/>
    </source>
</evidence>
<evidence type="ECO:0000313" key="2">
    <source>
        <dbReference type="EMBL" id="CAH0546853.1"/>
    </source>
</evidence>
<dbReference type="OrthoDB" id="6772659at2759"/>
<keyword evidence="3" id="KW-1185">Reference proteome</keyword>
<dbReference type="EMBL" id="OV121132">
    <property type="protein sequence ID" value="CAH0546853.1"/>
    <property type="molecule type" value="Genomic_DNA"/>
</dbReference>